<dbReference type="InterPro" id="IPR050491">
    <property type="entry name" value="AmpC-like"/>
</dbReference>
<dbReference type="Gene3D" id="3.40.710.10">
    <property type="entry name" value="DD-peptidase/beta-lactamase superfamily"/>
    <property type="match status" value="1"/>
</dbReference>
<keyword evidence="4" id="KW-1185">Reference proteome</keyword>
<proteinExistence type="predicted"/>
<sequence length="373" mass="40352">MRGWAAPHSNRTRIIKLPRLLTLVLALSATVLGPAQAAGCPGYARLADAYIREKVGSAGFSGAVLIAFEGRPLLRRGYGLANRELGVAATPDSVFAIGSTSKTFTAVAIALLAQDGKLGFDDRLARFIPDAPPAWRDITLAHLLSHESGLAEYSLTTNSFRALMRVQRTPAEVLALVRDRPLDFPPGSRYRYTNTDFAALGMVVEAVSGKPFETFVQDRILRPQGLSHTGFLDAQALLPGRASGYMKDGAGVANLFYIDPSMLFAAGAMYSTVDDLLAWDKALHGAALLRPDLRDRLFADRGHGYGLGFFVDSVEGRRYVGHGGNLPGFASDFERFDDAPLTMILLSNYGGAKVEAMSRDLGALWFKSCRPRP</sequence>
<accession>A0ABU0IMR9</accession>
<organism evidence="3 4">
    <name type="scientific">Caulobacter ginsengisoli</name>
    <dbReference type="NCBI Taxonomy" id="400775"/>
    <lineage>
        <taxon>Bacteria</taxon>
        <taxon>Pseudomonadati</taxon>
        <taxon>Pseudomonadota</taxon>
        <taxon>Alphaproteobacteria</taxon>
        <taxon>Caulobacterales</taxon>
        <taxon>Caulobacteraceae</taxon>
        <taxon>Caulobacter</taxon>
    </lineage>
</organism>
<dbReference type="InterPro" id="IPR001466">
    <property type="entry name" value="Beta-lactam-related"/>
</dbReference>
<dbReference type="InterPro" id="IPR012338">
    <property type="entry name" value="Beta-lactam/transpept-like"/>
</dbReference>
<evidence type="ECO:0000256" key="1">
    <source>
        <dbReference type="SAM" id="SignalP"/>
    </source>
</evidence>
<keyword evidence="1" id="KW-0732">Signal</keyword>
<gene>
    <name evidence="3" type="ORF">QO010_001045</name>
</gene>
<protein>
    <submittedName>
        <fullName evidence="3">CubicO group peptidase (Beta-lactamase class C family)</fullName>
    </submittedName>
</protein>
<evidence type="ECO:0000313" key="3">
    <source>
        <dbReference type="EMBL" id="MDQ0463297.1"/>
    </source>
</evidence>
<dbReference type="PANTHER" id="PTHR46825:SF9">
    <property type="entry name" value="BETA-LACTAMASE-RELATED DOMAIN-CONTAINING PROTEIN"/>
    <property type="match status" value="1"/>
</dbReference>
<dbReference type="Proteomes" id="UP001228905">
    <property type="component" value="Unassembled WGS sequence"/>
</dbReference>
<evidence type="ECO:0000313" key="4">
    <source>
        <dbReference type="Proteomes" id="UP001228905"/>
    </source>
</evidence>
<evidence type="ECO:0000259" key="2">
    <source>
        <dbReference type="Pfam" id="PF00144"/>
    </source>
</evidence>
<comment type="caution">
    <text evidence="3">The sequence shown here is derived from an EMBL/GenBank/DDBJ whole genome shotgun (WGS) entry which is preliminary data.</text>
</comment>
<dbReference type="RefSeq" id="WP_307346911.1">
    <property type="nucleotide sequence ID" value="NZ_JAUSVS010000001.1"/>
</dbReference>
<dbReference type="EMBL" id="JAUSVS010000001">
    <property type="protein sequence ID" value="MDQ0463297.1"/>
    <property type="molecule type" value="Genomic_DNA"/>
</dbReference>
<dbReference type="PANTHER" id="PTHR46825">
    <property type="entry name" value="D-ALANYL-D-ALANINE-CARBOXYPEPTIDASE/ENDOPEPTIDASE AMPH"/>
    <property type="match status" value="1"/>
</dbReference>
<feature type="signal peptide" evidence="1">
    <location>
        <begin position="1"/>
        <end position="37"/>
    </location>
</feature>
<reference evidence="3 4" key="1">
    <citation type="submission" date="2023-07" db="EMBL/GenBank/DDBJ databases">
        <title>Genomic Encyclopedia of Type Strains, Phase IV (KMG-IV): sequencing the most valuable type-strain genomes for metagenomic binning, comparative biology and taxonomic classification.</title>
        <authorList>
            <person name="Goeker M."/>
        </authorList>
    </citation>
    <scope>NUCLEOTIDE SEQUENCE [LARGE SCALE GENOMIC DNA]</scope>
    <source>
        <strain evidence="3 4">DSM 18695</strain>
    </source>
</reference>
<feature type="chain" id="PRO_5046706501" evidence="1">
    <location>
        <begin position="38"/>
        <end position="373"/>
    </location>
</feature>
<feature type="domain" description="Beta-lactamase-related" evidence="2">
    <location>
        <begin position="48"/>
        <end position="352"/>
    </location>
</feature>
<name>A0ABU0IMR9_9CAUL</name>
<dbReference type="SUPFAM" id="SSF56601">
    <property type="entry name" value="beta-lactamase/transpeptidase-like"/>
    <property type="match status" value="1"/>
</dbReference>
<dbReference type="Pfam" id="PF00144">
    <property type="entry name" value="Beta-lactamase"/>
    <property type="match status" value="1"/>
</dbReference>